<dbReference type="PANTHER" id="PTHR10925">
    <property type="entry name" value="N-ACETYLTRANSFERASE 10"/>
    <property type="match status" value="1"/>
</dbReference>
<keyword evidence="3 9" id="KW-0808">Transferase</keyword>
<evidence type="ECO:0000256" key="2">
    <source>
        <dbReference type="ARBA" id="ARBA00022555"/>
    </source>
</evidence>
<dbReference type="InterPro" id="IPR038321">
    <property type="entry name" value="TmcA_C_sf"/>
</dbReference>
<dbReference type="EC" id="2.3.1.193" evidence="9"/>
<feature type="binding site" evidence="9">
    <location>
        <position position="165"/>
    </location>
    <ligand>
        <name>ATP</name>
        <dbReference type="ChEBI" id="CHEBI:30616"/>
    </ligand>
</feature>
<keyword evidence="7 9" id="KW-0694">RNA-binding</keyword>
<dbReference type="PANTHER" id="PTHR10925:SF5">
    <property type="entry name" value="RNA CYTIDINE ACETYLTRANSFERASE"/>
    <property type="match status" value="1"/>
</dbReference>
<evidence type="ECO:0000256" key="9">
    <source>
        <dbReference type="HAMAP-Rule" id="MF_01886"/>
    </source>
</evidence>
<dbReference type="GO" id="GO:0051391">
    <property type="term" value="P:tRNA acetylation"/>
    <property type="evidence" value="ECO:0007669"/>
    <property type="project" value="UniProtKB-UniRule"/>
</dbReference>
<evidence type="ECO:0000256" key="7">
    <source>
        <dbReference type="ARBA" id="ARBA00022884"/>
    </source>
</evidence>
<dbReference type="InterPro" id="IPR007807">
    <property type="entry name" value="TcmA/NAT10_helicase"/>
</dbReference>
<dbReference type="Gene3D" id="3.40.630.30">
    <property type="match status" value="1"/>
</dbReference>
<evidence type="ECO:0000256" key="1">
    <source>
        <dbReference type="ARBA" id="ARBA00022490"/>
    </source>
</evidence>
<dbReference type="HAMAP" id="MF_01886">
    <property type="entry name" value="tRNA_acetyltr_TmcA"/>
    <property type="match status" value="1"/>
</dbReference>
<dbReference type="GO" id="GO:0005737">
    <property type="term" value="C:cytoplasm"/>
    <property type="evidence" value="ECO:0007669"/>
    <property type="project" value="UniProtKB-SubCell"/>
</dbReference>
<dbReference type="GO" id="GO:0002101">
    <property type="term" value="P:tRNA wobble cytosine modification"/>
    <property type="evidence" value="ECO:0007669"/>
    <property type="project" value="UniProtKB-UniRule"/>
</dbReference>
<evidence type="ECO:0000256" key="8">
    <source>
        <dbReference type="ARBA" id="ARBA00023315"/>
    </source>
</evidence>
<gene>
    <name evidence="9" type="primary">tmcA</name>
    <name evidence="11" type="ORF">A8L45_00595</name>
</gene>
<comment type="caution">
    <text evidence="11">The sequence shown here is derived from an EMBL/GenBank/DDBJ whole genome shotgun (WGS) entry which is preliminary data.</text>
</comment>
<evidence type="ECO:0000256" key="5">
    <source>
        <dbReference type="ARBA" id="ARBA00022741"/>
    </source>
</evidence>
<evidence type="ECO:0000259" key="10">
    <source>
        <dbReference type="PROSITE" id="PS51186"/>
    </source>
</evidence>
<keyword evidence="4 9" id="KW-0819">tRNA processing</keyword>
<dbReference type="SUPFAM" id="SSF52540">
    <property type="entry name" value="P-loop containing nucleoside triphosphate hydrolases"/>
    <property type="match status" value="1"/>
</dbReference>
<dbReference type="GO" id="GO:0051392">
    <property type="term" value="F:tRNA cytidine N4-acetyltransferase activity"/>
    <property type="evidence" value="ECO:0007669"/>
    <property type="project" value="UniProtKB-UniRule"/>
</dbReference>
<feature type="binding site" evidence="9">
    <location>
        <position position="335"/>
    </location>
    <ligand>
        <name>ATP</name>
        <dbReference type="ChEBI" id="CHEBI:30616"/>
    </ligand>
</feature>
<dbReference type="CDD" id="cd04301">
    <property type="entry name" value="NAT_SF"/>
    <property type="match status" value="1"/>
</dbReference>
<dbReference type="InterPro" id="IPR000182">
    <property type="entry name" value="GNAT_dom"/>
</dbReference>
<protein>
    <recommendedName>
        <fullName evidence="9">tRNA(Met) cytidine acetyltransferase TmcA</fullName>
        <ecNumber evidence="9">2.3.1.193</ecNumber>
    </recommendedName>
</protein>
<keyword evidence="1 9" id="KW-0963">Cytoplasm</keyword>
<keyword evidence="6 9" id="KW-0067">ATP-binding</keyword>
<dbReference type="Proteomes" id="UP000094936">
    <property type="component" value="Unassembled WGS sequence"/>
</dbReference>
<evidence type="ECO:0000256" key="4">
    <source>
        <dbReference type="ARBA" id="ARBA00022694"/>
    </source>
</evidence>
<organism evidence="11 12">
    <name type="scientific">Veronia pacifica</name>
    <dbReference type="NCBI Taxonomy" id="1080227"/>
    <lineage>
        <taxon>Bacteria</taxon>
        <taxon>Pseudomonadati</taxon>
        <taxon>Pseudomonadota</taxon>
        <taxon>Gammaproteobacteria</taxon>
        <taxon>Vibrionales</taxon>
        <taxon>Vibrionaceae</taxon>
        <taxon>Veronia</taxon>
    </lineage>
</organism>
<dbReference type="SUPFAM" id="SSF55729">
    <property type="entry name" value="Acyl-CoA N-acyltransferases (Nat)"/>
    <property type="match status" value="1"/>
</dbReference>
<proteinExistence type="inferred from homology"/>
<dbReference type="Gene3D" id="3.40.50.11040">
    <property type="match status" value="1"/>
</dbReference>
<feature type="binding site" evidence="9">
    <location>
        <begin position="159"/>
        <end position="160"/>
    </location>
    <ligand>
        <name>ATP</name>
        <dbReference type="ChEBI" id="CHEBI:30616"/>
    </ligand>
</feature>
<comment type="catalytic activity">
    <reaction evidence="9">
        <text>cytidine(34) in elongator tRNA(Met) + acetyl-CoA + ATP + H2O = N(4)-acetylcytidine(34) in elongator tRNA(Met) + ADP + phosphate + CoA + H(+)</text>
        <dbReference type="Rhea" id="RHEA:43788"/>
        <dbReference type="Rhea" id="RHEA-COMP:10693"/>
        <dbReference type="Rhea" id="RHEA-COMP:10694"/>
        <dbReference type="ChEBI" id="CHEBI:15377"/>
        <dbReference type="ChEBI" id="CHEBI:15378"/>
        <dbReference type="ChEBI" id="CHEBI:30616"/>
        <dbReference type="ChEBI" id="CHEBI:43474"/>
        <dbReference type="ChEBI" id="CHEBI:57287"/>
        <dbReference type="ChEBI" id="CHEBI:57288"/>
        <dbReference type="ChEBI" id="CHEBI:74900"/>
        <dbReference type="ChEBI" id="CHEBI:82748"/>
        <dbReference type="ChEBI" id="CHEBI:456216"/>
        <dbReference type="EC" id="2.3.1.193"/>
    </reaction>
</comment>
<name>A0A1C3ESM7_9GAMM</name>
<comment type="subcellular location">
    <subcellularLocation>
        <location evidence="9">Cytoplasm</location>
    </subcellularLocation>
</comment>
<dbReference type="InterPro" id="IPR032672">
    <property type="entry name" value="TmcA/NAT10/Kre33"/>
</dbReference>
<dbReference type="EMBL" id="LYBM01000001">
    <property type="protein sequence ID" value="ODA36307.1"/>
    <property type="molecule type" value="Genomic_DNA"/>
</dbReference>
<evidence type="ECO:0000256" key="3">
    <source>
        <dbReference type="ARBA" id="ARBA00022679"/>
    </source>
</evidence>
<sequence length="691" mass="76932">MIQSDENTIVFTSLSQFSDFSQSRRIRFPILLDGSPSWCLSQVDGLNNVTIVSDEFEHAMPWKAVKGLLGQELGHVVLDIRYKADIEKICAIAGCLRGGALLFFIGLPNSTDKDDRFLQRFYSMFSSEHARVVTQGGQTALLSSDNPACEQQSSQFSFGAVTSDQEQAIIAVERVLSGHRKRPLLLTADRGRGKSSAMGLAVGKILKEKSKRIVVTSPKKANVETLFEHIYTSLQLDKGKNPFDVTAPLGGSVSYIAPDRLLQEDIEADLLLVDESAAIPLPMLQRMFNQYSRVCFSTTEHGYEGTGRGFSTRFRHLLDSHFMSWREVKLLAPVRWAMEDPLEHWLSNTFLFDVEACEVEPDKTVSVELNRLSASSLVSDEATLRELFGLLVSAHYQTSPNDLVHILNDPSLYIYTASYKGHLVGALLAQFEGQFSTELSKQVVRGERRIKGHLLAQGMAFNSGVASLLAAKFSRITRIAVLPSFRRKGIASMMIRQFEDAMLSENVNMVGTSFGATEGLSSFWFSLGYQPIKLGVQRDAASGCYSLLLGKNIEGLENDLRDSLSLFSTNFPAQLTEQFKDVEPSLVPILLRECQLQNDLPSACQLQLHQFAKGYLGYDHVVGSLSSWLVQLFSDTEKVTSDLRCFGLLVEKILQRKPWDVVASRHGFRGRKGCEKAIQVEVKKLLALEEI</sequence>
<comment type="caution">
    <text evidence="9">Lacks conserved residue(s) required for the propagation of feature annotation.</text>
</comment>
<dbReference type="InterPro" id="IPR013562">
    <property type="entry name" value="TmcA/NAT10_N"/>
</dbReference>
<comment type="function">
    <text evidence="9">Catalyzes the formation of N(4)-acetylcytidine (ac(4)C) at the wobble position of tRNA(Met), by using acetyl-CoA as an acetyl donor and ATP (or GTP).</text>
</comment>
<dbReference type="GO" id="GO:1904812">
    <property type="term" value="P:rRNA acetylation involved in maturation of SSU-rRNA"/>
    <property type="evidence" value="ECO:0007669"/>
    <property type="project" value="TreeGrafter"/>
</dbReference>
<dbReference type="InterPro" id="IPR027417">
    <property type="entry name" value="P-loop_NTPase"/>
</dbReference>
<evidence type="ECO:0000313" key="11">
    <source>
        <dbReference type="EMBL" id="ODA36307.1"/>
    </source>
</evidence>
<dbReference type="Gene3D" id="3.40.50.300">
    <property type="entry name" value="P-loop containing nucleotide triphosphate hydrolases"/>
    <property type="match status" value="1"/>
</dbReference>
<dbReference type="PROSITE" id="PS51186">
    <property type="entry name" value="GNAT"/>
    <property type="match status" value="1"/>
</dbReference>
<keyword evidence="12" id="KW-1185">Reference proteome</keyword>
<dbReference type="InterPro" id="IPR024914">
    <property type="entry name" value="tRNA_acetyltr_TmcA"/>
</dbReference>
<dbReference type="STRING" id="1080227.A8L45_00595"/>
<dbReference type="Pfam" id="PF05127">
    <property type="entry name" value="NAT10_TcmA_helicase"/>
    <property type="match status" value="1"/>
</dbReference>
<keyword evidence="8 9" id="KW-0012">Acyltransferase</keyword>
<evidence type="ECO:0000313" key="12">
    <source>
        <dbReference type="Proteomes" id="UP000094936"/>
    </source>
</evidence>
<dbReference type="InterPro" id="IPR016181">
    <property type="entry name" value="Acyl_CoA_acyltransferase"/>
</dbReference>
<dbReference type="GO" id="GO:1990883">
    <property type="term" value="F:18S rRNA cytidine N-acetyltransferase activity"/>
    <property type="evidence" value="ECO:0007669"/>
    <property type="project" value="TreeGrafter"/>
</dbReference>
<dbReference type="AlphaFoldDB" id="A0A1C3ESM7"/>
<dbReference type="Gene3D" id="1.20.120.890">
    <property type="entry name" value="tRNA(Met) cytidine acetyltransferase, tail domain"/>
    <property type="match status" value="1"/>
</dbReference>
<evidence type="ECO:0000256" key="6">
    <source>
        <dbReference type="ARBA" id="ARBA00022840"/>
    </source>
</evidence>
<feature type="binding site" evidence="9">
    <location>
        <begin position="479"/>
        <end position="481"/>
    </location>
    <ligand>
        <name>acetyl-CoA</name>
        <dbReference type="ChEBI" id="CHEBI:57288"/>
    </ligand>
</feature>
<feature type="domain" description="N-acetyltransferase" evidence="10">
    <location>
        <begin position="367"/>
        <end position="554"/>
    </location>
</feature>
<dbReference type="GO" id="GO:0000049">
    <property type="term" value="F:tRNA binding"/>
    <property type="evidence" value="ECO:0007669"/>
    <property type="project" value="UniProtKB-UniRule"/>
</dbReference>
<dbReference type="GO" id="GO:0005524">
    <property type="term" value="F:ATP binding"/>
    <property type="evidence" value="ECO:0007669"/>
    <property type="project" value="UniProtKB-UniRule"/>
</dbReference>
<dbReference type="Pfam" id="PF13718">
    <property type="entry name" value="GNAT_acetyltr_2"/>
    <property type="match status" value="1"/>
</dbReference>
<reference evidence="11 12" key="1">
    <citation type="submission" date="2016-05" db="EMBL/GenBank/DDBJ databases">
        <title>Genomic Taxonomy of the Vibrionaceae.</title>
        <authorList>
            <person name="Gomez-Gil B."/>
            <person name="Enciso-Ibarra J."/>
        </authorList>
    </citation>
    <scope>NUCLEOTIDE SEQUENCE [LARGE SCALE GENOMIC DNA]</scope>
    <source>
        <strain evidence="11 12">CAIM 1920</strain>
    </source>
</reference>
<keyword evidence="5 9" id="KW-0547">Nucleotide-binding</keyword>
<comment type="similarity">
    <text evidence="9">Belongs to the TmcA family.</text>
</comment>
<keyword evidence="2 9" id="KW-0820">tRNA-binding</keyword>
<accession>A0A1C3ESM7</accession>
<dbReference type="Pfam" id="PF08351">
    <property type="entry name" value="TmcA_N"/>
    <property type="match status" value="1"/>
</dbReference>